<protein>
    <recommendedName>
        <fullName evidence="1">DNA (cytosine-5-)-methyltransferase</fullName>
        <ecNumber evidence="1">2.1.1.37</ecNumber>
    </recommendedName>
</protein>
<evidence type="ECO:0000256" key="1">
    <source>
        <dbReference type="ARBA" id="ARBA00011975"/>
    </source>
</evidence>
<dbReference type="GO" id="GO:0003886">
    <property type="term" value="F:DNA (cytosine-5-)-methyltransferase activity"/>
    <property type="evidence" value="ECO:0007669"/>
    <property type="project" value="UniProtKB-EC"/>
</dbReference>
<proteinExistence type="inferred from homology"/>
<dbReference type="InterPro" id="IPR018117">
    <property type="entry name" value="C5_DNA_meth_AS"/>
</dbReference>
<dbReference type="RefSeq" id="WP_136890891.1">
    <property type="nucleotide sequence ID" value="NZ_CP034413.3"/>
</dbReference>
<evidence type="ECO:0000256" key="3">
    <source>
        <dbReference type="ARBA" id="ARBA00022679"/>
    </source>
</evidence>
<dbReference type="PRINTS" id="PR00105">
    <property type="entry name" value="C5METTRFRASE"/>
</dbReference>
<dbReference type="PANTHER" id="PTHR10629:SF52">
    <property type="entry name" value="DNA (CYTOSINE-5)-METHYLTRANSFERASE 1"/>
    <property type="match status" value="1"/>
</dbReference>
<dbReference type="PROSITE" id="PS00095">
    <property type="entry name" value="C5_MTASE_2"/>
    <property type="match status" value="1"/>
</dbReference>
<dbReference type="PROSITE" id="PS51679">
    <property type="entry name" value="SAM_MT_C5"/>
    <property type="match status" value="1"/>
</dbReference>
<dbReference type="REBASE" id="311152">
    <property type="entry name" value="M.ObaJ115ORF4665P"/>
</dbReference>
<dbReference type="EC" id="2.1.1.37" evidence="1"/>
<keyword evidence="4 6" id="KW-0949">S-adenosyl-L-methionine</keyword>
<dbReference type="GO" id="GO:0032259">
    <property type="term" value="P:methylation"/>
    <property type="evidence" value="ECO:0007669"/>
    <property type="project" value="UniProtKB-KW"/>
</dbReference>
<dbReference type="Proteomes" id="UP000298642">
    <property type="component" value="Chromosome"/>
</dbReference>
<dbReference type="Gene3D" id="3.40.50.150">
    <property type="entry name" value="Vaccinia Virus protein VP39"/>
    <property type="match status" value="2"/>
</dbReference>
<evidence type="ECO:0000256" key="2">
    <source>
        <dbReference type="ARBA" id="ARBA00022603"/>
    </source>
</evidence>
<accession>A0A4D7AY56</accession>
<keyword evidence="5" id="KW-0680">Restriction system</keyword>
<dbReference type="InterPro" id="IPR001525">
    <property type="entry name" value="C5_MeTfrase"/>
</dbReference>
<keyword evidence="8" id="KW-1185">Reference proteome</keyword>
<name>A0A4D7AY56_9FIRM</name>
<evidence type="ECO:0000313" key="7">
    <source>
        <dbReference type="EMBL" id="QCI58602.1"/>
    </source>
</evidence>
<dbReference type="Pfam" id="PF00145">
    <property type="entry name" value="DNA_methylase"/>
    <property type="match status" value="2"/>
</dbReference>
<gene>
    <name evidence="7" type="ORF">EIO64_04665</name>
</gene>
<dbReference type="KEGG" id="obj:EIO64_04665"/>
<dbReference type="InterPro" id="IPR050390">
    <property type="entry name" value="C5-Methyltransferase"/>
</dbReference>
<dbReference type="PROSITE" id="PS00094">
    <property type="entry name" value="C5_MTASE_1"/>
    <property type="match status" value="1"/>
</dbReference>
<dbReference type="AlphaFoldDB" id="A0A4D7AY56"/>
<dbReference type="InterPro" id="IPR029063">
    <property type="entry name" value="SAM-dependent_MTases_sf"/>
</dbReference>
<evidence type="ECO:0000256" key="5">
    <source>
        <dbReference type="ARBA" id="ARBA00022747"/>
    </source>
</evidence>
<reference evidence="8" key="1">
    <citation type="submission" date="2018-12" db="EMBL/GenBank/DDBJ databases">
        <title>Dusodibacter welbiota gen. nov., sp. nov., isolated from human faeces and emended description of the Oscillibacter genus.</title>
        <authorList>
            <person name="Le Roy T."/>
            <person name="Van der Smissen P."/>
            <person name="Delzenne N."/>
            <person name="Muccioli G."/>
            <person name="Collet J.F."/>
            <person name="Cani P.D."/>
        </authorList>
    </citation>
    <scope>NUCLEOTIDE SEQUENCE [LARGE SCALE GENOMIC DNA]</scope>
    <source>
        <strain evidence="8">J115</strain>
    </source>
</reference>
<sequence>MYTAVDLFAGAGGLSLGFMQTGKYDIKVAFENSPYMQDTYRLNHPGVEVLGDVCSANYSDIMRKYGAIDVVIGGPPCQGFSNANRQKNHAISQNNMLVKQYLRAILELQPKAFVMENVSMLSSEVHRFYMEKRDEETIERCNIPVKDTLLHLLDAKFMFEKALTIVQSEKEISKYLWAEEDYYLLNVIYKASRSAAKMQKALDKHKKKLLKRAERYLTIAENDHVFAEAKTAFQAVVDFYEGRLAIDRIKDKIEPSIMIQRMLSKAQEIFENNIVVDKYVQDNGLAAQIRSFAVYDYLKKILEAPENDYVIYSDVLCAADYGAPQKRMRFVVIGIKRSISAKIALPKGHFDADEYRTVRDAISDLEDVKPVIDLADDQNGIVLQPKENLSELASSLRNSLILRNHMVTKTTDTAMERFRALKQGQNFHSLKDSMKTNTYTDAARTQNTIYLRLNYDEPSGTVVNVRKSMWIHPTQDRAISVREAARLQTFPDSFVFCGSKDKQYQQVGNAVPPIMAKSIAEKLAQILEKNLAGRERNG</sequence>
<dbReference type="InterPro" id="IPR031303">
    <property type="entry name" value="C5_meth_CS"/>
</dbReference>
<feature type="active site" evidence="6">
    <location>
        <position position="77"/>
    </location>
</feature>
<dbReference type="GO" id="GO:0044027">
    <property type="term" value="P:negative regulation of gene expression via chromosomal CpG island methylation"/>
    <property type="evidence" value="ECO:0007669"/>
    <property type="project" value="TreeGrafter"/>
</dbReference>
<comment type="similarity">
    <text evidence="6">Belongs to the class I-like SAM-binding methyltransferase superfamily. C5-methyltransferase family.</text>
</comment>
<dbReference type="SUPFAM" id="SSF53335">
    <property type="entry name" value="S-adenosyl-L-methionine-dependent methyltransferases"/>
    <property type="match status" value="2"/>
</dbReference>
<evidence type="ECO:0000313" key="8">
    <source>
        <dbReference type="Proteomes" id="UP000298642"/>
    </source>
</evidence>
<dbReference type="GO" id="GO:0003677">
    <property type="term" value="F:DNA binding"/>
    <property type="evidence" value="ECO:0007669"/>
    <property type="project" value="TreeGrafter"/>
</dbReference>
<keyword evidence="2 6" id="KW-0489">Methyltransferase</keyword>
<dbReference type="Gene3D" id="3.90.120.10">
    <property type="entry name" value="DNA Methylase, subunit A, domain 2"/>
    <property type="match status" value="1"/>
</dbReference>
<dbReference type="PANTHER" id="PTHR10629">
    <property type="entry name" value="CYTOSINE-SPECIFIC METHYLTRANSFERASE"/>
    <property type="match status" value="1"/>
</dbReference>
<dbReference type="GO" id="GO:0009307">
    <property type="term" value="P:DNA restriction-modification system"/>
    <property type="evidence" value="ECO:0007669"/>
    <property type="project" value="UniProtKB-KW"/>
</dbReference>
<evidence type="ECO:0000256" key="4">
    <source>
        <dbReference type="ARBA" id="ARBA00022691"/>
    </source>
</evidence>
<organism evidence="7 8">
    <name type="scientific">Dysosmobacter welbionis</name>
    <dbReference type="NCBI Taxonomy" id="2093857"/>
    <lineage>
        <taxon>Bacteria</taxon>
        <taxon>Bacillati</taxon>
        <taxon>Bacillota</taxon>
        <taxon>Clostridia</taxon>
        <taxon>Eubacteriales</taxon>
        <taxon>Oscillospiraceae</taxon>
        <taxon>Dysosmobacter</taxon>
    </lineage>
</organism>
<evidence type="ECO:0000256" key="6">
    <source>
        <dbReference type="PROSITE-ProRule" id="PRU01016"/>
    </source>
</evidence>
<dbReference type="EMBL" id="CP034413">
    <property type="protein sequence ID" value="QCI58602.1"/>
    <property type="molecule type" value="Genomic_DNA"/>
</dbReference>
<keyword evidence="3 6" id="KW-0808">Transferase</keyword>